<reference evidence="2" key="1">
    <citation type="journal article" date="2017" name="Science">
        <title>Giant viruses with an expanded complement of translation system components.</title>
        <authorList>
            <person name="Schulz F."/>
            <person name="Yutin N."/>
            <person name="Ivanova N.N."/>
            <person name="Ortega D.R."/>
            <person name="Lee T.K."/>
            <person name="Vierheilig J."/>
            <person name="Daims H."/>
            <person name="Horn M."/>
            <person name="Wagner M."/>
            <person name="Jensen G.J."/>
            <person name="Kyrpides N.C."/>
            <person name="Koonin E.V."/>
            <person name="Woyke T."/>
        </authorList>
    </citation>
    <scope>NUCLEOTIDE SEQUENCE</scope>
    <source>
        <strain evidence="2">ILV1</strain>
    </source>
</reference>
<gene>
    <name evidence="2" type="ORF">Indivirus_6_39</name>
</gene>
<keyword evidence="1" id="KW-1133">Transmembrane helix</keyword>
<dbReference type="Pfam" id="PF18898">
    <property type="entry name" value="DUF5654"/>
    <property type="match status" value="1"/>
</dbReference>
<accession>A0A1V0SE35</accession>
<keyword evidence="1" id="KW-0472">Membrane</keyword>
<organism evidence="2">
    <name type="scientific">Indivirus ILV1</name>
    <dbReference type="NCBI Taxonomy" id="1977633"/>
    <lineage>
        <taxon>Viruses</taxon>
        <taxon>Varidnaviria</taxon>
        <taxon>Bamfordvirae</taxon>
        <taxon>Nucleocytoviricota</taxon>
        <taxon>Megaviricetes</taxon>
        <taxon>Imitervirales</taxon>
        <taxon>Mimiviridae</taxon>
        <taxon>Klosneuvirinae</taxon>
        <taxon>Indivirus</taxon>
    </lineage>
</organism>
<sequence length="84" mass="9606">MNYFNKVDIGFTGRLKKQMPTIIIGSLTLIASLAWNDAIKAIIDKYVPPEYKNSQNAWYKIFYAFILTCIIVIVISVILKFSNT</sequence>
<evidence type="ECO:0000256" key="1">
    <source>
        <dbReference type="SAM" id="Phobius"/>
    </source>
</evidence>
<dbReference type="EMBL" id="KY684090">
    <property type="protein sequence ID" value="ARF09973.1"/>
    <property type="molecule type" value="Genomic_DNA"/>
</dbReference>
<feature type="transmembrane region" description="Helical" evidence="1">
    <location>
        <begin position="21"/>
        <end position="38"/>
    </location>
</feature>
<keyword evidence="1" id="KW-0812">Transmembrane</keyword>
<name>A0A1V0SE35_9VIRU</name>
<proteinExistence type="predicted"/>
<feature type="transmembrane region" description="Helical" evidence="1">
    <location>
        <begin position="58"/>
        <end position="79"/>
    </location>
</feature>
<protein>
    <submittedName>
        <fullName evidence="2">Uncharacterized protein</fullName>
    </submittedName>
</protein>
<dbReference type="InterPro" id="IPR043713">
    <property type="entry name" value="DUF5654"/>
</dbReference>
<evidence type="ECO:0000313" key="2">
    <source>
        <dbReference type="EMBL" id="ARF09973.1"/>
    </source>
</evidence>